<comment type="caution">
    <text evidence="3">The sequence shown here is derived from an EMBL/GenBank/DDBJ whole genome shotgun (WGS) entry which is preliminary data.</text>
</comment>
<dbReference type="InterPro" id="IPR001878">
    <property type="entry name" value="Znf_CCHC"/>
</dbReference>
<feature type="domain" description="CCHC-type" evidence="2">
    <location>
        <begin position="217"/>
        <end position="233"/>
    </location>
</feature>
<proteinExistence type="predicted"/>
<dbReference type="OrthoDB" id="6161246at2759"/>
<evidence type="ECO:0000313" key="3">
    <source>
        <dbReference type="EMBL" id="VDI52243.1"/>
    </source>
</evidence>
<dbReference type="GO" id="GO:0008270">
    <property type="term" value="F:zinc ion binding"/>
    <property type="evidence" value="ECO:0007669"/>
    <property type="project" value="InterPro"/>
</dbReference>
<protein>
    <recommendedName>
        <fullName evidence="2">CCHC-type domain-containing protein</fullName>
    </recommendedName>
</protein>
<dbReference type="GO" id="GO:0003676">
    <property type="term" value="F:nucleic acid binding"/>
    <property type="evidence" value="ECO:0007669"/>
    <property type="project" value="InterPro"/>
</dbReference>
<dbReference type="Gene3D" id="4.10.60.10">
    <property type="entry name" value="Zinc finger, CCHC-type"/>
    <property type="match status" value="1"/>
</dbReference>
<keyword evidence="4" id="KW-1185">Reference proteome</keyword>
<evidence type="ECO:0000259" key="2">
    <source>
        <dbReference type="SMART" id="SM00343"/>
    </source>
</evidence>
<dbReference type="SMART" id="SM00343">
    <property type="entry name" value="ZnF_C2HC"/>
    <property type="match status" value="2"/>
</dbReference>
<accession>A0A8B6FQT2</accession>
<feature type="domain" description="CCHC-type" evidence="2">
    <location>
        <begin position="198"/>
        <end position="214"/>
    </location>
</feature>
<gene>
    <name evidence="3" type="ORF">MGAL_10B070579</name>
</gene>
<dbReference type="AlphaFoldDB" id="A0A8B6FQT2"/>
<name>A0A8B6FQT2_MYTGA</name>
<feature type="region of interest" description="Disordered" evidence="1">
    <location>
        <begin position="231"/>
        <end position="323"/>
    </location>
</feature>
<feature type="compositionally biased region" description="Basic and acidic residues" evidence="1">
    <location>
        <begin position="239"/>
        <end position="255"/>
    </location>
</feature>
<dbReference type="Proteomes" id="UP000596742">
    <property type="component" value="Unassembled WGS sequence"/>
</dbReference>
<evidence type="ECO:0000256" key="1">
    <source>
        <dbReference type="SAM" id="MobiDB-lite"/>
    </source>
</evidence>
<dbReference type="EMBL" id="UYJE01007161">
    <property type="protein sequence ID" value="VDI52243.1"/>
    <property type="molecule type" value="Genomic_DNA"/>
</dbReference>
<reference evidence="3" key="1">
    <citation type="submission" date="2018-11" db="EMBL/GenBank/DDBJ databases">
        <authorList>
            <person name="Alioto T."/>
            <person name="Alioto T."/>
        </authorList>
    </citation>
    <scope>NUCLEOTIDE SEQUENCE</scope>
</reference>
<dbReference type="InterPro" id="IPR036875">
    <property type="entry name" value="Znf_CCHC_sf"/>
</dbReference>
<dbReference type="SUPFAM" id="SSF57756">
    <property type="entry name" value="Retrovirus zinc finger-like domains"/>
    <property type="match status" value="1"/>
</dbReference>
<feature type="compositionally biased region" description="Low complexity" evidence="1">
    <location>
        <begin position="295"/>
        <end position="306"/>
    </location>
</feature>
<evidence type="ECO:0000313" key="4">
    <source>
        <dbReference type="Proteomes" id="UP000596742"/>
    </source>
</evidence>
<organism evidence="3 4">
    <name type="scientific">Mytilus galloprovincialis</name>
    <name type="common">Mediterranean mussel</name>
    <dbReference type="NCBI Taxonomy" id="29158"/>
    <lineage>
        <taxon>Eukaryota</taxon>
        <taxon>Metazoa</taxon>
        <taxon>Spiralia</taxon>
        <taxon>Lophotrochozoa</taxon>
        <taxon>Mollusca</taxon>
        <taxon>Bivalvia</taxon>
        <taxon>Autobranchia</taxon>
        <taxon>Pteriomorphia</taxon>
        <taxon>Mytilida</taxon>
        <taxon>Mytiloidea</taxon>
        <taxon>Mytilidae</taxon>
        <taxon>Mytilinae</taxon>
        <taxon>Mytilus</taxon>
    </lineage>
</organism>
<sequence>MAETYSKVVQNGNNNDMSVKPIFLLESDMFGPKPSDKDFLFHHELCKIISQLIPYSLLRELRRVRGMWRVYTQGEDDCSKLFISGIVVRDRLVNFYSQNLRFQGSVNPDHVKIRVKDIPCSADDGQITYFLENAGCKIHRYFRERIRVDGLITNCLSGDRIFYCEPMEHPFPRQVTTENYRATILHKSQPTKNRDDIVCKKCLEKGHFISNCPNDWTCNICKKSGHKQSECEEPFSDNNNEHNENESTKHYRFDDNTDEQNAEVEQKQEMSNEQSQETLTRDLKKTQNKNSQKVPIQQSQPPFQSITNVENDEFTGEAAETKF</sequence>